<accession>A0ABV0A8S7</accession>
<dbReference type="GO" id="GO:0004139">
    <property type="term" value="F:deoxyribose-phosphate aldolase activity"/>
    <property type="evidence" value="ECO:0007669"/>
    <property type="project" value="UniProtKB-EC"/>
</dbReference>
<comment type="pathway">
    <text evidence="6">Carbohydrate degradation; 2-deoxy-D-ribose 1-phosphate degradation; D-glyceraldehyde 3-phosphate and acetaldehyde from 2-deoxy-alpha-D-ribose 1-phosphate: step 2/2.</text>
</comment>
<comment type="similarity">
    <text evidence="1 6">Belongs to the DeoC/FbaB aldolase family. DeoC type 1 subfamily.</text>
</comment>
<proteinExistence type="inferred from homology"/>
<dbReference type="Proteomes" id="UP001416393">
    <property type="component" value="Unassembled WGS sequence"/>
</dbReference>
<dbReference type="RefSeq" id="WP_346239816.1">
    <property type="nucleotide sequence ID" value="NZ_JAZHYP010000001.1"/>
</dbReference>
<evidence type="ECO:0000256" key="1">
    <source>
        <dbReference type="ARBA" id="ARBA00010936"/>
    </source>
</evidence>
<dbReference type="HAMAP" id="MF_00114">
    <property type="entry name" value="DeoC_type1"/>
    <property type="match status" value="1"/>
</dbReference>
<comment type="function">
    <text evidence="6">Catalyzes a reversible aldol reaction between acetaldehyde and D-glyceraldehyde 3-phosphate to generate 2-deoxy-D-ribose 5-phosphate.</text>
</comment>
<dbReference type="InterPro" id="IPR011343">
    <property type="entry name" value="DeoC"/>
</dbReference>
<keyword evidence="3 6" id="KW-0456">Lyase</keyword>
<evidence type="ECO:0000256" key="4">
    <source>
        <dbReference type="ARBA" id="ARBA00023270"/>
    </source>
</evidence>
<comment type="caution">
    <text evidence="7">The sequence shown here is derived from an EMBL/GenBank/DDBJ whole genome shotgun (WGS) entry which is preliminary data.</text>
</comment>
<evidence type="ECO:0000256" key="6">
    <source>
        <dbReference type="HAMAP-Rule" id="MF_00114"/>
    </source>
</evidence>
<dbReference type="InterPro" id="IPR002915">
    <property type="entry name" value="DeoC/FbaB/LacD_aldolase"/>
</dbReference>
<dbReference type="SUPFAM" id="SSF51569">
    <property type="entry name" value="Aldolase"/>
    <property type="match status" value="1"/>
</dbReference>
<dbReference type="NCBIfam" id="TIGR00126">
    <property type="entry name" value="deoC"/>
    <property type="match status" value="1"/>
</dbReference>
<sequence length="243" mass="26824">MDISKHIDYTLLKSTTTEREIIELCNEALHSNFYAVCINTAYVALAKQLLDKTDVKICTVIGFPLGAMSTAAKVFEAKKAIEDGADEIEMVMNLGYLKSKNHVLVLKDILDVKLAIGRTPLKVILEISELNKNEVIKACEICLDAKANYIKTSTGFSKRDATYTAIKIIKKTIRDAAKIVAYGDIEDFETAIKYLEAGADCIGTSTNITSGNRTLQNKNAKTYKKYLDINQKGAIGIKQTIND</sequence>
<dbReference type="InterPro" id="IPR013785">
    <property type="entry name" value="Aldolase_TIM"/>
</dbReference>
<comment type="catalytic activity">
    <reaction evidence="5 6">
        <text>2-deoxy-D-ribose 5-phosphate = D-glyceraldehyde 3-phosphate + acetaldehyde</text>
        <dbReference type="Rhea" id="RHEA:12821"/>
        <dbReference type="ChEBI" id="CHEBI:15343"/>
        <dbReference type="ChEBI" id="CHEBI:59776"/>
        <dbReference type="ChEBI" id="CHEBI:62877"/>
        <dbReference type="EC" id="4.1.2.4"/>
    </reaction>
</comment>
<keyword evidence="4 6" id="KW-0704">Schiff base</keyword>
<evidence type="ECO:0000256" key="3">
    <source>
        <dbReference type="ARBA" id="ARBA00023239"/>
    </source>
</evidence>
<dbReference type="EC" id="4.1.2.4" evidence="6"/>
<keyword evidence="8" id="KW-1185">Reference proteome</keyword>
<feature type="active site" description="Schiff-base intermediate with acetaldehyde" evidence="6">
    <location>
        <position position="151"/>
    </location>
</feature>
<evidence type="ECO:0000256" key="2">
    <source>
        <dbReference type="ARBA" id="ARBA00022490"/>
    </source>
</evidence>
<evidence type="ECO:0000313" key="7">
    <source>
        <dbReference type="EMBL" id="MEN3322270.1"/>
    </source>
</evidence>
<dbReference type="PANTHER" id="PTHR10889">
    <property type="entry name" value="DEOXYRIBOSE-PHOSPHATE ALDOLASE"/>
    <property type="match status" value="1"/>
</dbReference>
<dbReference type="PIRSF" id="PIRSF001357">
    <property type="entry name" value="DeoC"/>
    <property type="match status" value="1"/>
</dbReference>
<protein>
    <recommendedName>
        <fullName evidence="6">Deoxyribose-phosphate aldolase</fullName>
        <shortName evidence="6">DERA</shortName>
        <ecNumber evidence="6">4.1.2.4</ecNumber>
    </recommendedName>
    <alternativeName>
        <fullName evidence="6">2-deoxy-D-ribose 5-phosphate aldolase</fullName>
    </alternativeName>
    <alternativeName>
        <fullName evidence="6">Phosphodeoxyriboaldolase</fullName>
        <shortName evidence="6">Deoxyriboaldolase</shortName>
    </alternativeName>
</protein>
<organism evidence="7 8">
    <name type="scientific">Mariniflexile soesokkakense</name>
    <dbReference type="NCBI Taxonomy" id="1343160"/>
    <lineage>
        <taxon>Bacteria</taxon>
        <taxon>Pseudomonadati</taxon>
        <taxon>Bacteroidota</taxon>
        <taxon>Flavobacteriia</taxon>
        <taxon>Flavobacteriales</taxon>
        <taxon>Flavobacteriaceae</taxon>
        <taxon>Mariniflexile</taxon>
    </lineage>
</organism>
<gene>
    <name evidence="6 7" type="primary">deoC</name>
    <name evidence="7" type="ORF">VP395_00895</name>
</gene>
<reference evidence="7 8" key="1">
    <citation type="submission" date="2024-01" db="EMBL/GenBank/DDBJ databases">
        <title>Mariniflexile litorale sp. nov., isolated from the shallow sediments of the Sea of Japan.</title>
        <authorList>
            <person name="Romanenko L."/>
            <person name="Bystritskaya E."/>
            <person name="Isaeva M."/>
        </authorList>
    </citation>
    <scope>NUCLEOTIDE SEQUENCE [LARGE SCALE GENOMIC DNA]</scope>
    <source>
        <strain evidence="7 8">KCTC 32427</strain>
    </source>
</reference>
<evidence type="ECO:0000313" key="8">
    <source>
        <dbReference type="Proteomes" id="UP001416393"/>
    </source>
</evidence>
<dbReference type="PANTHER" id="PTHR10889:SF1">
    <property type="entry name" value="DEOXYRIBOSE-PHOSPHATE ALDOLASE"/>
    <property type="match status" value="1"/>
</dbReference>
<comment type="caution">
    <text evidence="6">Lacks conserved residue(s) required for the propagation of feature annotation.</text>
</comment>
<dbReference type="InterPro" id="IPR028581">
    <property type="entry name" value="DeoC_typeI"/>
</dbReference>
<dbReference type="SMART" id="SM01133">
    <property type="entry name" value="DeoC"/>
    <property type="match status" value="1"/>
</dbReference>
<feature type="active site" description="Proton donor/acceptor" evidence="6">
    <location>
        <position position="89"/>
    </location>
</feature>
<dbReference type="CDD" id="cd00959">
    <property type="entry name" value="DeoC"/>
    <property type="match status" value="1"/>
</dbReference>
<dbReference type="Pfam" id="PF01791">
    <property type="entry name" value="DeoC"/>
    <property type="match status" value="1"/>
</dbReference>
<dbReference type="Gene3D" id="3.20.20.70">
    <property type="entry name" value="Aldolase class I"/>
    <property type="match status" value="1"/>
</dbReference>
<dbReference type="EMBL" id="JAZHYP010000001">
    <property type="protein sequence ID" value="MEN3322270.1"/>
    <property type="molecule type" value="Genomic_DNA"/>
</dbReference>
<keyword evidence="2 6" id="KW-0963">Cytoplasm</keyword>
<evidence type="ECO:0000256" key="5">
    <source>
        <dbReference type="ARBA" id="ARBA00048791"/>
    </source>
</evidence>
<comment type="subcellular location">
    <subcellularLocation>
        <location evidence="6">Cytoplasm</location>
    </subcellularLocation>
</comment>
<name>A0ABV0A8S7_9FLAO</name>